<reference evidence="3 4" key="1">
    <citation type="submission" date="2016-12" db="EMBL/GenBank/DDBJ databases">
        <title>The draft genome sequence of HSLHS2.</title>
        <authorList>
            <person name="Hu D."/>
            <person name="Wang L."/>
            <person name="Shao Z."/>
        </authorList>
    </citation>
    <scope>NUCLEOTIDE SEQUENCE [LARGE SCALE GENOMIC DNA]</scope>
    <source>
        <strain evidence="3">MCCC 1A06712</strain>
    </source>
</reference>
<comment type="caution">
    <text evidence="3">The sequence shown here is derived from an EMBL/GenBank/DDBJ whole genome shotgun (WGS) entry which is preliminary data.</text>
</comment>
<dbReference type="GO" id="GO:0003677">
    <property type="term" value="F:DNA binding"/>
    <property type="evidence" value="ECO:0007669"/>
    <property type="project" value="UniProtKB-KW"/>
</dbReference>
<evidence type="ECO:0000313" key="3">
    <source>
        <dbReference type="EMBL" id="OUD10684.1"/>
    </source>
</evidence>
<feature type="domain" description="HTH tetR-type" evidence="2">
    <location>
        <begin position="25"/>
        <end position="55"/>
    </location>
</feature>
<name>A0A251X2Y1_9RHOB</name>
<dbReference type="Proteomes" id="UP000194664">
    <property type="component" value="Unassembled WGS sequence"/>
</dbReference>
<dbReference type="Gene3D" id="1.10.357.10">
    <property type="entry name" value="Tetracycline Repressor, domain 2"/>
    <property type="match status" value="1"/>
</dbReference>
<proteinExistence type="predicted"/>
<dbReference type="SUPFAM" id="SSF46689">
    <property type="entry name" value="Homeodomain-like"/>
    <property type="match status" value="1"/>
</dbReference>
<sequence>MGRKAGFTDEQVFVWLADHLAQAPGVTVQQVSKGTGVSVGSLYHRYGSMEGLLAESWLWAHGKYRELIDGAFEHTGVRGAVRASLRGLVLAGECRSAANLLFAVPERYLVRGGIEQAISTRIQKEKTAFNNLISAFAKREEFDAETIELAVIQMPKAILQKYLPFEEIPEAVSFYIKKTCRMIVTNPINVTEPEPA</sequence>
<dbReference type="InterPro" id="IPR001647">
    <property type="entry name" value="HTH_TetR"/>
</dbReference>
<protein>
    <recommendedName>
        <fullName evidence="2">HTH tetR-type domain-containing protein</fullName>
    </recommendedName>
</protein>
<keyword evidence="1" id="KW-0238">DNA-binding</keyword>
<dbReference type="AlphaFoldDB" id="A0A251X2Y1"/>
<dbReference type="OrthoDB" id="9805134at2"/>
<evidence type="ECO:0000256" key="1">
    <source>
        <dbReference type="ARBA" id="ARBA00023125"/>
    </source>
</evidence>
<evidence type="ECO:0000313" key="4">
    <source>
        <dbReference type="Proteomes" id="UP000194664"/>
    </source>
</evidence>
<keyword evidence="4" id="KW-1185">Reference proteome</keyword>
<organism evidence="3 4">
    <name type="scientific">Marivivens niveibacter</name>
    <dbReference type="NCBI Taxonomy" id="1930667"/>
    <lineage>
        <taxon>Bacteria</taxon>
        <taxon>Pseudomonadati</taxon>
        <taxon>Pseudomonadota</taxon>
        <taxon>Alphaproteobacteria</taxon>
        <taxon>Rhodobacterales</taxon>
        <taxon>Paracoccaceae</taxon>
        <taxon>Marivivens group</taxon>
        <taxon>Marivivens</taxon>
    </lineage>
</organism>
<dbReference type="RefSeq" id="WP_086450333.1">
    <property type="nucleotide sequence ID" value="NZ_MSPP01000001.1"/>
</dbReference>
<gene>
    <name evidence="3" type="ORF">BVC71_04145</name>
</gene>
<accession>A0A251X2Y1</accession>
<dbReference type="Pfam" id="PF00440">
    <property type="entry name" value="TetR_N"/>
    <property type="match status" value="1"/>
</dbReference>
<dbReference type="EMBL" id="MSPP01000001">
    <property type="protein sequence ID" value="OUD10684.1"/>
    <property type="molecule type" value="Genomic_DNA"/>
</dbReference>
<dbReference type="InterPro" id="IPR009057">
    <property type="entry name" value="Homeodomain-like_sf"/>
</dbReference>
<evidence type="ECO:0000259" key="2">
    <source>
        <dbReference type="Pfam" id="PF00440"/>
    </source>
</evidence>